<dbReference type="EMBL" id="MNZT01000005">
    <property type="protein sequence ID" value="OIQ00016.1"/>
    <property type="molecule type" value="Genomic_DNA"/>
</dbReference>
<evidence type="ECO:0000256" key="1">
    <source>
        <dbReference type="HAMAP-Rule" id="MF_00122"/>
    </source>
</evidence>
<accession>A0A1J5J3K8</accession>
<dbReference type="GO" id="GO:0070681">
    <property type="term" value="P:glutaminyl-tRNAGln biosynthesis via transamidation"/>
    <property type="evidence" value="ECO:0007669"/>
    <property type="project" value="TreeGrafter"/>
</dbReference>
<dbReference type="PANTHER" id="PTHR15004:SF0">
    <property type="entry name" value="GLUTAMYL-TRNA(GLN) AMIDOTRANSFERASE SUBUNIT C, MITOCHONDRIAL"/>
    <property type="match status" value="1"/>
</dbReference>
<dbReference type="InterPro" id="IPR036113">
    <property type="entry name" value="Asp/Glu-ADT_sf_sub_c"/>
</dbReference>
<reference evidence="2 3" key="1">
    <citation type="journal article" date="2016" name="Environ. Microbiol.">
        <title>Genomic resolution of a cold subsurface aquifer community provides metabolic insights for novel microbes adapted to high CO concentrations.</title>
        <authorList>
            <person name="Probst A.J."/>
            <person name="Castelle C.J."/>
            <person name="Singh A."/>
            <person name="Brown C.T."/>
            <person name="Anantharaman K."/>
            <person name="Sharon I."/>
            <person name="Hug L.A."/>
            <person name="Burstein D."/>
            <person name="Emerson J.B."/>
            <person name="Thomas B.C."/>
            <person name="Banfield J.F."/>
        </authorList>
    </citation>
    <scope>NUCLEOTIDE SEQUENCE [LARGE SCALE GENOMIC DNA]</scope>
    <source>
        <strain evidence="2">CG2_30_54_11</strain>
    </source>
</reference>
<comment type="similarity">
    <text evidence="1">Belongs to the GatC family.</text>
</comment>
<name>A0A1J5J3K8_9BACT</name>
<comment type="catalytic activity">
    <reaction evidence="1">
        <text>L-aspartyl-tRNA(Asn) + L-glutamine + ATP + H2O = L-asparaginyl-tRNA(Asn) + L-glutamate + ADP + phosphate + 2 H(+)</text>
        <dbReference type="Rhea" id="RHEA:14513"/>
        <dbReference type="Rhea" id="RHEA-COMP:9674"/>
        <dbReference type="Rhea" id="RHEA-COMP:9677"/>
        <dbReference type="ChEBI" id="CHEBI:15377"/>
        <dbReference type="ChEBI" id="CHEBI:15378"/>
        <dbReference type="ChEBI" id="CHEBI:29985"/>
        <dbReference type="ChEBI" id="CHEBI:30616"/>
        <dbReference type="ChEBI" id="CHEBI:43474"/>
        <dbReference type="ChEBI" id="CHEBI:58359"/>
        <dbReference type="ChEBI" id="CHEBI:78515"/>
        <dbReference type="ChEBI" id="CHEBI:78516"/>
        <dbReference type="ChEBI" id="CHEBI:456216"/>
    </reaction>
</comment>
<comment type="function">
    <text evidence="1">Allows the formation of correctly charged Asn-tRNA(Asn) or Gln-tRNA(Gln) through the transamidation of misacylated Asp-tRNA(Asn) or Glu-tRNA(Gln) in organisms which lack either or both of asparaginyl-tRNA or glutaminyl-tRNA synthetases. The reaction takes place in the presence of glutamine and ATP through an activated phospho-Asp-tRNA(Asn) or phospho-Glu-tRNA(Gln).</text>
</comment>
<evidence type="ECO:0000313" key="3">
    <source>
        <dbReference type="Proteomes" id="UP000183245"/>
    </source>
</evidence>
<dbReference type="AlphaFoldDB" id="A0A1J5J3K8"/>
<dbReference type="SUPFAM" id="SSF141000">
    <property type="entry name" value="Glu-tRNAGln amidotransferase C subunit"/>
    <property type="match status" value="1"/>
</dbReference>
<keyword evidence="1" id="KW-0067">ATP-binding</keyword>
<dbReference type="GO" id="GO:0050567">
    <property type="term" value="F:glutaminyl-tRNA synthase (glutamine-hydrolyzing) activity"/>
    <property type="evidence" value="ECO:0007669"/>
    <property type="project" value="UniProtKB-UniRule"/>
</dbReference>
<keyword evidence="1" id="KW-0436">Ligase</keyword>
<dbReference type="GO" id="GO:0050566">
    <property type="term" value="F:asparaginyl-tRNA synthase (glutamine-hydrolyzing) activity"/>
    <property type="evidence" value="ECO:0007669"/>
    <property type="project" value="RHEA"/>
</dbReference>
<dbReference type="InterPro" id="IPR003837">
    <property type="entry name" value="GatC"/>
</dbReference>
<dbReference type="EC" id="6.3.5.-" evidence="1"/>
<keyword evidence="1" id="KW-0648">Protein biosynthesis</keyword>
<dbReference type="STRING" id="1817892.AUK40_00320"/>
<proteinExistence type="inferred from homology"/>
<dbReference type="NCBIfam" id="TIGR00135">
    <property type="entry name" value="gatC"/>
    <property type="match status" value="1"/>
</dbReference>
<evidence type="ECO:0000313" key="2">
    <source>
        <dbReference type="EMBL" id="OIQ00016.1"/>
    </source>
</evidence>
<dbReference type="Pfam" id="PF02686">
    <property type="entry name" value="GatC"/>
    <property type="match status" value="1"/>
</dbReference>
<dbReference type="HAMAP" id="MF_00122">
    <property type="entry name" value="GatC"/>
    <property type="match status" value="1"/>
</dbReference>
<protein>
    <recommendedName>
        <fullName evidence="1">Aspartyl/glutamyl-tRNA(Asn/Gln) amidotransferase subunit C</fullName>
        <shortName evidence="1">Asp/Glu-ADT subunit C</shortName>
        <ecNumber evidence="1">6.3.5.-</ecNumber>
    </recommendedName>
</protein>
<gene>
    <name evidence="1" type="primary">gatC</name>
    <name evidence="2" type="ORF">AUK40_00320</name>
</gene>
<dbReference type="Proteomes" id="UP000183245">
    <property type="component" value="Unassembled WGS sequence"/>
</dbReference>
<dbReference type="GO" id="GO:0006450">
    <property type="term" value="P:regulation of translational fidelity"/>
    <property type="evidence" value="ECO:0007669"/>
    <property type="project" value="InterPro"/>
</dbReference>
<comment type="catalytic activity">
    <reaction evidence="1">
        <text>L-glutamyl-tRNA(Gln) + L-glutamine + ATP + H2O = L-glutaminyl-tRNA(Gln) + L-glutamate + ADP + phosphate + H(+)</text>
        <dbReference type="Rhea" id="RHEA:17521"/>
        <dbReference type="Rhea" id="RHEA-COMP:9681"/>
        <dbReference type="Rhea" id="RHEA-COMP:9684"/>
        <dbReference type="ChEBI" id="CHEBI:15377"/>
        <dbReference type="ChEBI" id="CHEBI:15378"/>
        <dbReference type="ChEBI" id="CHEBI:29985"/>
        <dbReference type="ChEBI" id="CHEBI:30616"/>
        <dbReference type="ChEBI" id="CHEBI:43474"/>
        <dbReference type="ChEBI" id="CHEBI:58359"/>
        <dbReference type="ChEBI" id="CHEBI:78520"/>
        <dbReference type="ChEBI" id="CHEBI:78521"/>
        <dbReference type="ChEBI" id="CHEBI:456216"/>
    </reaction>
</comment>
<organism evidence="2 3">
    <name type="scientific">Candidatus Wirthbacteria bacterium CG2_30_54_11</name>
    <dbReference type="NCBI Taxonomy" id="1817892"/>
    <lineage>
        <taxon>Bacteria</taxon>
        <taxon>Candidatus Wirthbacteria</taxon>
    </lineage>
</organism>
<sequence length="96" mass="10893">MATQLTKEQVEKIAELARLKLTSDELDMYRIQLSEIMSFFDTLSEVNTANIPPTAQTTGLVNRYFADVARPSLPQDRATREARVKQGNYFKVKAVL</sequence>
<comment type="caution">
    <text evidence="2">The sequence shown here is derived from an EMBL/GenBank/DDBJ whole genome shotgun (WGS) entry which is preliminary data.</text>
</comment>
<dbReference type="GO" id="GO:0005524">
    <property type="term" value="F:ATP binding"/>
    <property type="evidence" value="ECO:0007669"/>
    <property type="project" value="UniProtKB-KW"/>
</dbReference>
<dbReference type="Gene3D" id="1.10.20.60">
    <property type="entry name" value="Glu-tRNAGln amidotransferase C subunit, N-terminal domain"/>
    <property type="match status" value="1"/>
</dbReference>
<dbReference type="PANTHER" id="PTHR15004">
    <property type="entry name" value="GLUTAMYL-TRNA(GLN) AMIDOTRANSFERASE SUBUNIT C, MITOCHONDRIAL"/>
    <property type="match status" value="1"/>
</dbReference>
<keyword evidence="1" id="KW-0547">Nucleotide-binding</keyword>
<dbReference type="GO" id="GO:0006412">
    <property type="term" value="P:translation"/>
    <property type="evidence" value="ECO:0007669"/>
    <property type="project" value="UniProtKB-UniRule"/>
</dbReference>
<comment type="subunit">
    <text evidence="1">Heterotrimer of A, B and C subunits.</text>
</comment>